<reference evidence="3" key="1">
    <citation type="submission" date="2020-04" db="EMBL/GenBank/DDBJ databases">
        <authorList>
            <person name="Chiriac C."/>
            <person name="Salcher M."/>
            <person name="Ghai R."/>
            <person name="Kavagutti S V."/>
        </authorList>
    </citation>
    <scope>NUCLEOTIDE SEQUENCE</scope>
</reference>
<accession>A0A6J5LRY2</accession>
<protein>
    <submittedName>
        <fullName evidence="3">Uncharacterized protein</fullName>
    </submittedName>
</protein>
<keyword evidence="2" id="KW-0812">Transmembrane</keyword>
<feature type="transmembrane region" description="Helical" evidence="2">
    <location>
        <begin position="6"/>
        <end position="24"/>
    </location>
</feature>
<evidence type="ECO:0000256" key="1">
    <source>
        <dbReference type="SAM" id="MobiDB-lite"/>
    </source>
</evidence>
<evidence type="ECO:0000313" key="3">
    <source>
        <dbReference type="EMBL" id="CAB4136931.1"/>
    </source>
</evidence>
<gene>
    <name evidence="3" type="ORF">UFOVP314_49</name>
</gene>
<dbReference type="EMBL" id="LR796326">
    <property type="protein sequence ID" value="CAB4136931.1"/>
    <property type="molecule type" value="Genomic_DNA"/>
</dbReference>
<evidence type="ECO:0000256" key="2">
    <source>
        <dbReference type="SAM" id="Phobius"/>
    </source>
</evidence>
<name>A0A6J5LRY2_9CAUD</name>
<feature type="region of interest" description="Disordered" evidence="1">
    <location>
        <begin position="96"/>
        <end position="117"/>
    </location>
</feature>
<organism evidence="3">
    <name type="scientific">uncultured Caudovirales phage</name>
    <dbReference type="NCBI Taxonomy" id="2100421"/>
    <lineage>
        <taxon>Viruses</taxon>
        <taxon>Duplodnaviria</taxon>
        <taxon>Heunggongvirae</taxon>
        <taxon>Uroviricota</taxon>
        <taxon>Caudoviricetes</taxon>
        <taxon>Peduoviridae</taxon>
        <taxon>Maltschvirus</taxon>
        <taxon>Maltschvirus maltsch</taxon>
    </lineage>
</organism>
<sequence length="117" mass="13030">MTPAVATVIGAALSFVLGVAGLYVQNRKVHRDNRKDHQETASKVSDLIDTVLDMRTDVREVKAEVRDVKDEVRSHGDRLRNLEHWNAVQDATDAVVADNARKLSKPRKTTTPKEKAS</sequence>
<keyword evidence="2" id="KW-1133">Transmembrane helix</keyword>
<keyword evidence="2" id="KW-0472">Membrane</keyword>
<proteinExistence type="predicted"/>